<dbReference type="AlphaFoldDB" id="A0A0P1I7V7"/>
<evidence type="ECO:0000313" key="1">
    <source>
        <dbReference type="EMBL" id="CUJ95833.1"/>
    </source>
</evidence>
<organism evidence="1 2">
    <name type="scientific">Ruegeria denitrificans</name>
    <dbReference type="NCBI Taxonomy" id="1715692"/>
    <lineage>
        <taxon>Bacteria</taxon>
        <taxon>Pseudomonadati</taxon>
        <taxon>Pseudomonadota</taxon>
        <taxon>Alphaproteobacteria</taxon>
        <taxon>Rhodobacterales</taxon>
        <taxon>Roseobacteraceae</taxon>
        <taxon>Ruegeria</taxon>
    </lineage>
</organism>
<dbReference type="OrthoDB" id="5421848at2"/>
<keyword evidence="2" id="KW-1185">Reference proteome</keyword>
<dbReference type="EMBL" id="CYUD01000004">
    <property type="protein sequence ID" value="CUJ95833.1"/>
    <property type="molecule type" value="Genomic_DNA"/>
</dbReference>
<dbReference type="STRING" id="1715692.RUE5091_01590"/>
<sequence>MTTARIENLLNLKNSEVIAQGNRQFVYQHPHEPNTLLKIPQPHTTDGGSNLKTDSWFDRNFRRSTVYKGFMREFHESFDLMVRYQNRNEPIPVCEVRGVVQTDIGIALVYERISEPDGQLSPCLKELAKSGHLTHHHLASLNKHFDMLIEEQVLISNKNTGNIVYQTFSDGSGRWVWIDSFGCKQIIPVRRWFRFLNRRKINQIRNRFISFAENALHQKAEH</sequence>
<dbReference type="Proteomes" id="UP000051260">
    <property type="component" value="Unassembled WGS sequence"/>
</dbReference>
<protein>
    <submittedName>
        <fullName evidence="1">PhoP regulatory network protein YrbL</fullName>
    </submittedName>
</protein>
<gene>
    <name evidence="1" type="ORF">RUE5091_01590</name>
</gene>
<evidence type="ECO:0000313" key="2">
    <source>
        <dbReference type="Proteomes" id="UP000051260"/>
    </source>
</evidence>
<dbReference type="Pfam" id="PF10707">
    <property type="entry name" value="YrbL-PhoP_reg"/>
    <property type="match status" value="1"/>
</dbReference>
<dbReference type="InterPro" id="IPR019647">
    <property type="entry name" value="PhoP_reg_network_YrbL"/>
</dbReference>
<proteinExistence type="predicted"/>
<reference evidence="2" key="1">
    <citation type="submission" date="2015-09" db="EMBL/GenBank/DDBJ databases">
        <authorList>
            <person name="Rodrigo-Torres L."/>
            <person name="Arahal D.R."/>
        </authorList>
    </citation>
    <scope>NUCLEOTIDE SEQUENCE [LARGE SCALE GENOMIC DNA]</scope>
    <source>
        <strain evidence="2">CECT 5091</strain>
    </source>
</reference>
<accession>A0A0P1I7V7</accession>
<name>A0A0P1I7V7_9RHOB</name>